<feature type="compositionally biased region" description="Basic and acidic residues" evidence="4">
    <location>
        <begin position="851"/>
        <end position="861"/>
    </location>
</feature>
<dbReference type="Pfam" id="PF00533">
    <property type="entry name" value="BRCT"/>
    <property type="match status" value="1"/>
</dbReference>
<dbReference type="STRING" id="1448308.A0A2T2PCK3"/>
<dbReference type="GO" id="GO:0000077">
    <property type="term" value="P:DNA damage checkpoint signaling"/>
    <property type="evidence" value="ECO:0007669"/>
    <property type="project" value="TreeGrafter"/>
</dbReference>
<feature type="compositionally biased region" description="Pro residues" evidence="4">
    <location>
        <begin position="67"/>
        <end position="76"/>
    </location>
</feature>
<dbReference type="PROSITE" id="PS50172">
    <property type="entry name" value="BRCT"/>
    <property type="match status" value="1"/>
</dbReference>
<feature type="compositionally biased region" description="Polar residues" evidence="4">
    <location>
        <begin position="441"/>
        <end position="456"/>
    </location>
</feature>
<sequence length="1514" mass="165299">MEAHESQEEGVLRDSYYNDPSQLSLLLQRHTGTVHSLQFTVTSDGHPSPTKPSAFTAAAVSTRDAPPQSPAAAPHPGPRRVTPHPQHVNPSLITHHTAPTPPVTERIVADKMFNTFGNAMDFPGDTQPDSQLYKNFTSAVHADSHQEPVLPSLLNPIDEDTTDAVDTAESSQLQDSPHVTSPTVILGDRETQLHAAILPTSPIKFETPANAGRKRNNEGQLISSAIRTATTTPGTNLSASAFFDAGDNELGHGMSLTQAFNATQAKTSPVVGGPAEDPVFQRPSPTFAAARNSSPVPFMSSPIKQIRNEPLFRSSSEPRTEYITMRESQEMRGGELRIDDTSAAAQDSWDEPSETEKRFRRRKAKERFDQEAAKSLATVSAPCLTSVRQGKARRLLSMNTNYHNRTSARPSHRRTYDGPFDDEEGPLEDEPTDSPDELSQHVPSSARVSRAGSSPLKTDKEARIQVPHTSSHQPGTLSGRTVPNSPQRETPSSQVQQESQVRFSALPTNRFSRPKSSKETETVMDSQPDATAEMDSLPRPKPLRFPSSPSTNQYSVNQTTMDRREWPTSQRLSSPPPMPPKSSPGLLEDEGPGNEGDEERVPSSPPVIAQDDDIVYDEHAYDEHSEPMDGGSSTNEDADVTEDEGDGEVDPDGPTQPDRVPPGKTIGDGVEQWDRHETRKMNETADGEVTHAEEVVRSSHPEDEVQKPSSGSMRPPLLKRQSTIPESDMLEETQPSYFLESETTGDHSTETAQGAEGESNNAQDFHTAQEALATFEPKDSTPANVESTPHVRSLKDIASLPQTQLSTDTSAIEMPQLFSEGMDDDMDTVASASSAGRAFKKRKITYSAKKKGFDSAVKETDPLSEPPTSPLKHAQHSRDDIAHLATEQEQQSALATEAHDETMFATPATLKAGRPRKTAKPRSHKKGALQPVKQSLFRRSPDRTPARSKPHQDPDENAQPIPETPAETSAEQAEDVEMHDAAASVDTPDELAGPTPAPELVEDDEVILETDDRGEAPTGELVHPHRVLAYWPGNPVFYPATCLGHGEGQQLRVRYDDGNIHPLDPTQVRAFDLQIGDQVKVDEKGMKKHIYVVVGFRDKQEKLSLDEFPTTDRRGYATVVLEEKQRDSLPQAQLDKAKQAIAVPMGKIYLTNQLWLRYRNRAYTHTSVSSPSAPGSEIETPKAEHAVTPATSRRGLAPPSFLKSTTTRAGSVASSVRSGAGIFSNMAFAVTLTTSDDAGRQAYKKLIKSNGGQVLENGFHELFDYDSSVTTSFRSSSQVPTDMDDLILKDEFKDLGFVAVISDAHCRTGKFIQALALNIPCLHTRWIQDSLASSCALSFAKYVLPAGLSTYLSPTGVLRSRILDVYDPDEEVTFAQMIKGRELLLQDQAILMFKGKTKKEQADRHFWTFIAHALGPATVERCVGLAEAKNMLKDGAWDYVYVDGAVEEAAHVLLGHAKPTAGRGPKKPGRKKKVIEGEDGGTGLVRSGKIGGKNVRVVGDEFIIQSLILGALAE</sequence>
<dbReference type="Proteomes" id="UP000240883">
    <property type="component" value="Unassembled WGS sequence"/>
</dbReference>
<feature type="compositionally biased region" description="Polar residues" evidence="4">
    <location>
        <begin position="467"/>
        <end position="511"/>
    </location>
</feature>
<protein>
    <recommendedName>
        <fullName evidence="5">BRCT domain-containing protein</fullName>
    </recommendedName>
</protein>
<dbReference type="InterPro" id="IPR047250">
    <property type="entry name" value="BRCT_p53bp1-like_rpt2"/>
</dbReference>
<evidence type="ECO:0000256" key="1">
    <source>
        <dbReference type="ARBA" id="ARBA00004123"/>
    </source>
</evidence>
<keyword evidence="2" id="KW-0227">DNA damage</keyword>
<comment type="subcellular location">
    <subcellularLocation>
        <location evidence="1">Nucleus</location>
    </subcellularLocation>
</comment>
<feature type="compositionally biased region" description="Polar residues" evidence="4">
    <location>
        <begin position="547"/>
        <end position="560"/>
    </location>
</feature>
<dbReference type="InterPro" id="IPR036420">
    <property type="entry name" value="BRCT_dom_sf"/>
</dbReference>
<feature type="domain" description="BRCT" evidence="5">
    <location>
        <begin position="1218"/>
        <end position="1344"/>
    </location>
</feature>
<dbReference type="EMBL" id="KZ678128">
    <property type="protein sequence ID" value="PSN75364.1"/>
    <property type="molecule type" value="Genomic_DNA"/>
</dbReference>
<dbReference type="InterPro" id="IPR001357">
    <property type="entry name" value="BRCT_dom"/>
</dbReference>
<evidence type="ECO:0000256" key="2">
    <source>
        <dbReference type="ARBA" id="ARBA00022763"/>
    </source>
</evidence>
<dbReference type="InterPro" id="IPR041297">
    <property type="entry name" value="Crb2_Tudor"/>
</dbReference>
<organism evidence="6 7">
    <name type="scientific">Corynespora cassiicola Philippines</name>
    <dbReference type="NCBI Taxonomy" id="1448308"/>
    <lineage>
        <taxon>Eukaryota</taxon>
        <taxon>Fungi</taxon>
        <taxon>Dikarya</taxon>
        <taxon>Ascomycota</taxon>
        <taxon>Pezizomycotina</taxon>
        <taxon>Dothideomycetes</taxon>
        <taxon>Pleosporomycetidae</taxon>
        <taxon>Pleosporales</taxon>
        <taxon>Corynesporascaceae</taxon>
        <taxon>Corynespora</taxon>
    </lineage>
</organism>
<feature type="compositionally biased region" description="Acidic residues" evidence="4">
    <location>
        <begin position="636"/>
        <end position="651"/>
    </location>
</feature>
<dbReference type="GO" id="GO:0045944">
    <property type="term" value="P:positive regulation of transcription by RNA polymerase II"/>
    <property type="evidence" value="ECO:0007669"/>
    <property type="project" value="TreeGrafter"/>
</dbReference>
<dbReference type="SUPFAM" id="SSF52113">
    <property type="entry name" value="BRCT domain"/>
    <property type="match status" value="1"/>
</dbReference>
<feature type="region of interest" description="Disordered" evidence="4">
    <location>
        <begin position="328"/>
        <end position="363"/>
    </location>
</feature>
<feature type="compositionally biased region" description="Basic and acidic residues" evidence="4">
    <location>
        <begin position="672"/>
        <end position="706"/>
    </location>
</feature>
<feature type="region of interest" description="Disordered" evidence="4">
    <location>
        <begin position="399"/>
        <end position="810"/>
    </location>
</feature>
<dbReference type="InterPro" id="IPR047252">
    <property type="entry name" value="TP53BP1-like"/>
</dbReference>
<feature type="compositionally biased region" description="Acidic residues" evidence="4">
    <location>
        <begin position="419"/>
        <end position="436"/>
    </location>
</feature>
<feature type="compositionally biased region" description="Polar residues" evidence="4">
    <location>
        <begin position="800"/>
        <end position="810"/>
    </location>
</feature>
<feature type="compositionally biased region" description="Basic residues" evidence="4">
    <location>
        <begin position="913"/>
        <end position="927"/>
    </location>
</feature>
<evidence type="ECO:0000256" key="3">
    <source>
        <dbReference type="ARBA" id="ARBA00023242"/>
    </source>
</evidence>
<dbReference type="CDD" id="cd17745">
    <property type="entry name" value="BRCT_p53bp1_rpt1"/>
    <property type="match status" value="1"/>
</dbReference>
<name>A0A2T2PCK3_CORCC</name>
<dbReference type="Gene3D" id="3.40.50.10190">
    <property type="entry name" value="BRCT domain"/>
    <property type="match status" value="1"/>
</dbReference>
<feature type="region of interest" description="Disordered" evidence="4">
    <location>
        <begin position="850"/>
        <end position="980"/>
    </location>
</feature>
<evidence type="ECO:0000256" key="4">
    <source>
        <dbReference type="SAM" id="MobiDB-lite"/>
    </source>
</evidence>
<accession>A0A2T2PCK3</accession>
<evidence type="ECO:0000313" key="6">
    <source>
        <dbReference type="EMBL" id="PSN75364.1"/>
    </source>
</evidence>
<keyword evidence="3" id="KW-0539">Nucleus</keyword>
<proteinExistence type="predicted"/>
<dbReference type="GO" id="GO:0005634">
    <property type="term" value="C:nucleus"/>
    <property type="evidence" value="ECO:0007669"/>
    <property type="project" value="UniProtKB-SubCell"/>
</dbReference>
<gene>
    <name evidence="6" type="ORF">BS50DRAFT_568040</name>
</gene>
<dbReference type="Pfam" id="PF18115">
    <property type="entry name" value="Tudor_3"/>
    <property type="match status" value="1"/>
</dbReference>
<feature type="compositionally biased region" description="Basic residues" evidence="4">
    <location>
        <begin position="1464"/>
        <end position="1473"/>
    </location>
</feature>
<dbReference type="GO" id="GO:0042393">
    <property type="term" value="F:histone binding"/>
    <property type="evidence" value="ECO:0007669"/>
    <property type="project" value="TreeGrafter"/>
</dbReference>
<dbReference type="PANTHER" id="PTHR15321">
    <property type="entry name" value="TUMOR SUPPRESSOR P53-BINDING PROTEIN 1"/>
    <property type="match status" value="1"/>
</dbReference>
<dbReference type="PANTHER" id="PTHR15321:SF3">
    <property type="entry name" value="TP53-BINDING PROTEIN 1"/>
    <property type="match status" value="1"/>
</dbReference>
<dbReference type="CDD" id="cd17724">
    <property type="entry name" value="BRCT_p53bp1_rpt2"/>
    <property type="match status" value="1"/>
</dbReference>
<dbReference type="InterPro" id="IPR047249">
    <property type="entry name" value="BRCT_p53bp1-like_rpt1"/>
</dbReference>
<feature type="region of interest" description="Disordered" evidence="4">
    <location>
        <begin position="39"/>
        <end position="99"/>
    </location>
</feature>
<reference evidence="6 7" key="1">
    <citation type="journal article" date="2018" name="Front. Microbiol.">
        <title>Genome-Wide Analysis of Corynespora cassiicola Leaf Fall Disease Putative Effectors.</title>
        <authorList>
            <person name="Lopez D."/>
            <person name="Ribeiro S."/>
            <person name="Label P."/>
            <person name="Fumanal B."/>
            <person name="Venisse J.S."/>
            <person name="Kohler A."/>
            <person name="de Oliveira R.R."/>
            <person name="Labutti K."/>
            <person name="Lipzen A."/>
            <person name="Lail K."/>
            <person name="Bauer D."/>
            <person name="Ohm R.A."/>
            <person name="Barry K.W."/>
            <person name="Spatafora J."/>
            <person name="Grigoriev I.V."/>
            <person name="Martin F.M."/>
            <person name="Pujade-Renaud V."/>
        </authorList>
    </citation>
    <scope>NUCLEOTIDE SEQUENCE [LARGE SCALE GENOMIC DNA]</scope>
    <source>
        <strain evidence="6 7">Philippines</strain>
    </source>
</reference>
<feature type="region of interest" description="Disordered" evidence="4">
    <location>
        <begin position="1458"/>
        <end position="1480"/>
    </location>
</feature>
<feature type="compositionally biased region" description="Basic and acidic residues" evidence="4">
    <location>
        <begin position="939"/>
        <end position="954"/>
    </location>
</feature>
<feature type="compositionally biased region" description="Polar residues" evidence="4">
    <location>
        <begin position="399"/>
        <end position="409"/>
    </location>
</feature>
<keyword evidence="7" id="KW-1185">Reference proteome</keyword>
<feature type="compositionally biased region" description="Acidic residues" evidence="4">
    <location>
        <begin position="587"/>
        <end position="598"/>
    </location>
</feature>
<feature type="compositionally biased region" description="Basic and acidic residues" evidence="4">
    <location>
        <begin position="328"/>
        <end position="340"/>
    </location>
</feature>
<dbReference type="SMART" id="SM00292">
    <property type="entry name" value="BRCT"/>
    <property type="match status" value="1"/>
</dbReference>
<feature type="compositionally biased region" description="Basic and acidic residues" evidence="4">
    <location>
        <begin position="616"/>
        <end position="627"/>
    </location>
</feature>
<dbReference type="OrthoDB" id="129353at2759"/>
<evidence type="ECO:0000259" key="5">
    <source>
        <dbReference type="PROSITE" id="PS50172"/>
    </source>
</evidence>
<dbReference type="Gene3D" id="2.30.30.140">
    <property type="match status" value="1"/>
</dbReference>
<evidence type="ECO:0000313" key="7">
    <source>
        <dbReference type="Proteomes" id="UP000240883"/>
    </source>
</evidence>
<feature type="region of interest" description="Disordered" evidence="4">
    <location>
        <begin position="1166"/>
        <end position="1204"/>
    </location>
</feature>